<dbReference type="EMBL" id="MN739426">
    <property type="protein sequence ID" value="QHT04338.1"/>
    <property type="molecule type" value="Genomic_DNA"/>
</dbReference>
<organism evidence="1">
    <name type="scientific">viral metagenome</name>
    <dbReference type="NCBI Taxonomy" id="1070528"/>
    <lineage>
        <taxon>unclassified sequences</taxon>
        <taxon>metagenomes</taxon>
        <taxon>organismal metagenomes</taxon>
    </lineage>
</organism>
<sequence>MMKQDTDWVLLMVVVMEDMMGHSFISITVIKMLVKHGQKD</sequence>
<evidence type="ECO:0000313" key="1">
    <source>
        <dbReference type="EMBL" id="QHT04338.1"/>
    </source>
</evidence>
<reference evidence="1" key="1">
    <citation type="journal article" date="2020" name="Nature">
        <title>Giant virus diversity and host interactions through global metagenomics.</title>
        <authorList>
            <person name="Schulz F."/>
            <person name="Roux S."/>
            <person name="Paez-Espino D."/>
            <person name="Jungbluth S."/>
            <person name="Walsh D.A."/>
            <person name="Denef V.J."/>
            <person name="McMahon K.D."/>
            <person name="Konstantinidis K.T."/>
            <person name="Eloe-Fadrosh E.A."/>
            <person name="Kyrpides N.C."/>
            <person name="Woyke T."/>
        </authorList>
    </citation>
    <scope>NUCLEOTIDE SEQUENCE</scope>
    <source>
        <strain evidence="1">GVMAG-M-3300021185-45</strain>
    </source>
</reference>
<name>A0A6C0CIB8_9ZZZZ</name>
<dbReference type="AlphaFoldDB" id="A0A6C0CIB8"/>
<protein>
    <submittedName>
        <fullName evidence="1">Uncharacterized protein</fullName>
    </submittedName>
</protein>
<proteinExistence type="predicted"/>
<accession>A0A6C0CIB8</accession>